<dbReference type="Proteomes" id="UP000276133">
    <property type="component" value="Unassembled WGS sequence"/>
</dbReference>
<dbReference type="EMBL" id="REGN01000956">
    <property type="protein sequence ID" value="RNA37953.1"/>
    <property type="molecule type" value="Genomic_DNA"/>
</dbReference>
<evidence type="ECO:0000313" key="2">
    <source>
        <dbReference type="Proteomes" id="UP000276133"/>
    </source>
</evidence>
<reference evidence="1 2" key="1">
    <citation type="journal article" date="2018" name="Sci. Rep.">
        <title>Genomic signatures of local adaptation to the degree of environmental predictability in rotifers.</title>
        <authorList>
            <person name="Franch-Gras L."/>
            <person name="Hahn C."/>
            <person name="Garcia-Roger E.M."/>
            <person name="Carmona M.J."/>
            <person name="Serra M."/>
            <person name="Gomez A."/>
        </authorList>
    </citation>
    <scope>NUCLEOTIDE SEQUENCE [LARGE SCALE GENOMIC DNA]</scope>
    <source>
        <strain evidence="1">HYR1</strain>
    </source>
</reference>
<evidence type="ECO:0000313" key="1">
    <source>
        <dbReference type="EMBL" id="RNA37953.1"/>
    </source>
</evidence>
<organism evidence="1 2">
    <name type="scientific">Brachionus plicatilis</name>
    <name type="common">Marine rotifer</name>
    <name type="synonym">Brachionus muelleri</name>
    <dbReference type="NCBI Taxonomy" id="10195"/>
    <lineage>
        <taxon>Eukaryota</taxon>
        <taxon>Metazoa</taxon>
        <taxon>Spiralia</taxon>
        <taxon>Gnathifera</taxon>
        <taxon>Rotifera</taxon>
        <taxon>Eurotatoria</taxon>
        <taxon>Monogononta</taxon>
        <taxon>Pseudotrocha</taxon>
        <taxon>Ploima</taxon>
        <taxon>Brachionidae</taxon>
        <taxon>Brachionus</taxon>
    </lineage>
</organism>
<dbReference type="AlphaFoldDB" id="A0A3M7SQ65"/>
<gene>
    <name evidence="1" type="ORF">BpHYR1_013275</name>
</gene>
<proteinExistence type="predicted"/>
<accession>A0A3M7SQ65</accession>
<sequence>MRNKFISMKKLIKKKCVVYLMTENLSLNQNTAGYLNFEVVLASSNSDGKLINRAKAQIDP</sequence>
<protein>
    <submittedName>
        <fullName evidence="1">Uncharacterized protein</fullName>
    </submittedName>
</protein>
<comment type="caution">
    <text evidence="1">The sequence shown here is derived from an EMBL/GenBank/DDBJ whole genome shotgun (WGS) entry which is preliminary data.</text>
</comment>
<keyword evidence="2" id="KW-1185">Reference proteome</keyword>
<name>A0A3M7SQ65_BRAPC</name>